<keyword evidence="3" id="KW-1185">Reference proteome</keyword>
<dbReference type="EMBL" id="JACHGG010000002">
    <property type="protein sequence ID" value="MBB6058889.1"/>
    <property type="molecule type" value="Genomic_DNA"/>
</dbReference>
<organism evidence="2 3">
    <name type="scientific">Hymenobacter luteus</name>
    <dbReference type="NCBI Taxonomy" id="1411122"/>
    <lineage>
        <taxon>Bacteria</taxon>
        <taxon>Pseudomonadati</taxon>
        <taxon>Bacteroidota</taxon>
        <taxon>Cytophagia</taxon>
        <taxon>Cytophagales</taxon>
        <taxon>Hymenobacteraceae</taxon>
        <taxon>Hymenobacter</taxon>
    </lineage>
</organism>
<evidence type="ECO:0000313" key="3">
    <source>
        <dbReference type="Proteomes" id="UP000532746"/>
    </source>
</evidence>
<feature type="signal peptide" evidence="1">
    <location>
        <begin position="1"/>
        <end position="18"/>
    </location>
</feature>
<feature type="chain" id="PRO_5031257609" evidence="1">
    <location>
        <begin position="19"/>
        <end position="243"/>
    </location>
</feature>
<accession>A0A7W9T151</accession>
<keyword evidence="1" id="KW-0732">Signal</keyword>
<proteinExistence type="predicted"/>
<dbReference type="AlphaFoldDB" id="A0A7W9T151"/>
<evidence type="ECO:0000256" key="1">
    <source>
        <dbReference type="SAM" id="SignalP"/>
    </source>
</evidence>
<dbReference type="RefSeq" id="WP_183402951.1">
    <property type="nucleotide sequence ID" value="NZ_JACHGG010000002.1"/>
</dbReference>
<name>A0A7W9T151_9BACT</name>
<protein>
    <submittedName>
        <fullName evidence="2">Uncharacterized protein</fullName>
    </submittedName>
</protein>
<dbReference type="Proteomes" id="UP000532746">
    <property type="component" value="Unassembled WGS sequence"/>
</dbReference>
<evidence type="ECO:0000313" key="2">
    <source>
        <dbReference type="EMBL" id="MBB6058889.1"/>
    </source>
</evidence>
<reference evidence="2 3" key="1">
    <citation type="submission" date="2020-08" db="EMBL/GenBank/DDBJ databases">
        <title>Genomic Encyclopedia of Type Strains, Phase IV (KMG-IV): sequencing the most valuable type-strain genomes for metagenomic binning, comparative biology and taxonomic classification.</title>
        <authorList>
            <person name="Goeker M."/>
        </authorList>
    </citation>
    <scope>NUCLEOTIDE SEQUENCE [LARGE SCALE GENOMIC DNA]</scope>
    <source>
        <strain evidence="2 3">DSM 26718</strain>
    </source>
</reference>
<gene>
    <name evidence="2" type="ORF">HNQ93_001735</name>
</gene>
<sequence length="243" mass="27322">MRLLVTLAFAAISYVAQAQSWIPPVQVPYIPVQKARPFTSADAQRIRAEVDAELRQQTAMCSEHTKNIYATFNAYPPTINDGWHTITSTDELTWCRENTVYVLNSRITRLYDGVNEFSVEAASLIDKGRAVAKVNGRMLQCYFLNAILDPTSHSEEPKSGSVNFYTNYTKLRGPIDVYVDGQWWGKLDRYFASGTPECGQDATVKVLLPPGLHTYQASCDKLTWNGTIEVRAGECLPFVLREK</sequence>
<comment type="caution">
    <text evidence="2">The sequence shown here is derived from an EMBL/GenBank/DDBJ whole genome shotgun (WGS) entry which is preliminary data.</text>
</comment>